<name>A0ACC3BTU0_PYRYE</name>
<dbReference type="Proteomes" id="UP000798662">
    <property type="component" value="Chromosome 1"/>
</dbReference>
<evidence type="ECO:0000313" key="2">
    <source>
        <dbReference type="Proteomes" id="UP000798662"/>
    </source>
</evidence>
<sequence length="311" mass="31563">MAFGREKKSRSGWPDRSSRPCRVVACLENGRQTGYYRLPAARLRGAVLGRAARSSAQWERPRGAVWGRACAPLPTGRCRRWWWRLHPRRGAEAPVGGGGEVRVQSVSVVVTSDAGMAVSAIHTEGGVAANGDTVLGEVAALAARGGGGGDRRRVVLVGHSKGGLDALAAVAGMDPATAAATVAGVVCMLSPYGGTPVVGWLAARTAAAAAVAIAVERLWGGDPAAVADMGYPRRAAAWAAAAAAAAASRLQAAAGPLPGRWSWGPPAVGVASGPAAALLLAARACVHRGHRFLMATMAGSRPRATVAAVAV</sequence>
<organism evidence="1 2">
    <name type="scientific">Pyropia yezoensis</name>
    <name type="common">Susabi-nori</name>
    <name type="synonym">Porphyra yezoensis</name>
    <dbReference type="NCBI Taxonomy" id="2788"/>
    <lineage>
        <taxon>Eukaryota</taxon>
        <taxon>Rhodophyta</taxon>
        <taxon>Bangiophyceae</taxon>
        <taxon>Bangiales</taxon>
        <taxon>Bangiaceae</taxon>
        <taxon>Pyropia</taxon>
    </lineage>
</organism>
<comment type="caution">
    <text evidence="1">The sequence shown here is derived from an EMBL/GenBank/DDBJ whole genome shotgun (WGS) entry which is preliminary data.</text>
</comment>
<evidence type="ECO:0000313" key="1">
    <source>
        <dbReference type="EMBL" id="KAK1861317.1"/>
    </source>
</evidence>
<reference evidence="1" key="1">
    <citation type="submission" date="2019-11" db="EMBL/GenBank/DDBJ databases">
        <title>Nori genome reveals adaptations in red seaweeds to the harsh intertidal environment.</title>
        <authorList>
            <person name="Wang D."/>
            <person name="Mao Y."/>
        </authorList>
    </citation>
    <scope>NUCLEOTIDE SEQUENCE</scope>
    <source>
        <tissue evidence="1">Gametophyte</tissue>
    </source>
</reference>
<accession>A0ACC3BTU0</accession>
<protein>
    <submittedName>
        <fullName evidence="1">Uncharacterized protein</fullName>
    </submittedName>
</protein>
<keyword evidence="2" id="KW-1185">Reference proteome</keyword>
<gene>
    <name evidence="1" type="ORF">I4F81_003901</name>
</gene>
<dbReference type="EMBL" id="CM020618">
    <property type="protein sequence ID" value="KAK1861317.1"/>
    <property type="molecule type" value="Genomic_DNA"/>
</dbReference>
<proteinExistence type="predicted"/>